<dbReference type="PANTHER" id="PTHR46813:SF4">
    <property type="entry name" value="GATA TRANSCRIPTION FACTOR 20"/>
    <property type="match status" value="1"/>
</dbReference>
<evidence type="ECO:0000256" key="7">
    <source>
        <dbReference type="ARBA" id="ARBA00024019"/>
    </source>
</evidence>
<sequence length="237" mass="26376">MMGYQTNANFSMLYDQDHPHNYDYDDLSSSTSVDCTLSLGTPSTRLDEHHRFSSANSNNISGDFFFHGGSPKTTTSYKKSGSEHNLPRRCASCDTTSTPLWRNGPKGPKSLCNACGIRFKKEERRAAARNSITSGGGSSVAEVPAENLYNGGGNYYTHHHYASSIRDVKQVYLSRSVLYCGGLVIERITANLFRADCGLQNAGPNLYHGIYRPSRETPPYQTVCYIFFHECSNRRVV</sequence>
<dbReference type="PROSITE" id="PS00344">
    <property type="entry name" value="GATA_ZN_FINGER_1"/>
    <property type="match status" value="1"/>
</dbReference>
<keyword evidence="1" id="KW-0479">Metal-binding</keyword>
<evidence type="ECO:0000256" key="3">
    <source>
        <dbReference type="ARBA" id="ARBA00022833"/>
    </source>
</evidence>
<keyword evidence="5" id="KW-0238">DNA-binding</keyword>
<evidence type="ECO:0000256" key="4">
    <source>
        <dbReference type="ARBA" id="ARBA00023015"/>
    </source>
</evidence>
<dbReference type="InterPro" id="IPR013088">
    <property type="entry name" value="Znf_NHR/GATA"/>
</dbReference>
<dbReference type="GO" id="GO:0008270">
    <property type="term" value="F:zinc ion binding"/>
    <property type="evidence" value="ECO:0007669"/>
    <property type="project" value="UniProtKB-KW"/>
</dbReference>
<organism evidence="10">
    <name type="scientific">Brassica campestris</name>
    <name type="common">Field mustard</name>
    <dbReference type="NCBI Taxonomy" id="3711"/>
    <lineage>
        <taxon>Eukaryota</taxon>
        <taxon>Viridiplantae</taxon>
        <taxon>Streptophyta</taxon>
        <taxon>Embryophyta</taxon>
        <taxon>Tracheophyta</taxon>
        <taxon>Spermatophyta</taxon>
        <taxon>Magnoliopsida</taxon>
        <taxon>eudicotyledons</taxon>
        <taxon>Gunneridae</taxon>
        <taxon>Pentapetalae</taxon>
        <taxon>rosids</taxon>
        <taxon>malvids</taxon>
        <taxon>Brassicales</taxon>
        <taxon>Brassicaceae</taxon>
        <taxon>Brassiceae</taxon>
        <taxon>Brassica</taxon>
    </lineage>
</organism>
<protein>
    <recommendedName>
        <fullName evidence="9">GATA-type domain-containing protein</fullName>
    </recommendedName>
</protein>
<evidence type="ECO:0000259" key="9">
    <source>
        <dbReference type="PROSITE" id="PS50114"/>
    </source>
</evidence>
<accession>A0A3P5YD78</accession>
<dbReference type="CDD" id="cd00202">
    <property type="entry name" value="ZnF_GATA"/>
    <property type="match status" value="1"/>
</dbReference>
<dbReference type="PANTHER" id="PTHR46813">
    <property type="entry name" value="GATA TRANSCRIPTION FACTOR 18"/>
    <property type="match status" value="1"/>
</dbReference>
<dbReference type="Pfam" id="PF00320">
    <property type="entry name" value="GATA"/>
    <property type="match status" value="1"/>
</dbReference>
<dbReference type="SUPFAM" id="SSF57716">
    <property type="entry name" value="Glucocorticoid receptor-like (DNA-binding domain)"/>
    <property type="match status" value="1"/>
</dbReference>
<dbReference type="Gene3D" id="3.30.50.10">
    <property type="entry name" value="Erythroid Transcription Factor GATA-1, subunit A"/>
    <property type="match status" value="1"/>
</dbReference>
<keyword evidence="6" id="KW-0804">Transcription</keyword>
<dbReference type="AlphaFoldDB" id="A0A3P5YD78"/>
<keyword evidence="4" id="KW-0805">Transcription regulation</keyword>
<keyword evidence="3" id="KW-0862">Zinc</keyword>
<evidence type="ECO:0000256" key="8">
    <source>
        <dbReference type="PROSITE-ProRule" id="PRU00094"/>
    </source>
</evidence>
<evidence type="ECO:0000256" key="2">
    <source>
        <dbReference type="ARBA" id="ARBA00022771"/>
    </source>
</evidence>
<feature type="domain" description="GATA-type" evidence="9">
    <location>
        <begin position="84"/>
        <end position="120"/>
    </location>
</feature>
<proteinExistence type="inferred from homology"/>
<evidence type="ECO:0000313" key="10">
    <source>
        <dbReference type="EMBL" id="VDC59223.1"/>
    </source>
</evidence>
<dbReference type="SMART" id="SM00401">
    <property type="entry name" value="ZnF_GATA"/>
    <property type="match status" value="1"/>
</dbReference>
<dbReference type="PROSITE" id="PS50114">
    <property type="entry name" value="GATA_ZN_FINGER_2"/>
    <property type="match status" value="1"/>
</dbReference>
<dbReference type="GO" id="GO:0043565">
    <property type="term" value="F:sequence-specific DNA binding"/>
    <property type="evidence" value="ECO:0007669"/>
    <property type="project" value="InterPro"/>
</dbReference>
<evidence type="ECO:0000256" key="6">
    <source>
        <dbReference type="ARBA" id="ARBA00023163"/>
    </source>
</evidence>
<evidence type="ECO:0000256" key="5">
    <source>
        <dbReference type="ARBA" id="ARBA00023125"/>
    </source>
</evidence>
<dbReference type="EMBL" id="LR031568">
    <property type="protein sequence ID" value="VDC59223.1"/>
    <property type="molecule type" value="Genomic_DNA"/>
</dbReference>
<name>A0A3P5YD78_BRACM</name>
<evidence type="ECO:0000256" key="1">
    <source>
        <dbReference type="ARBA" id="ARBA00022723"/>
    </source>
</evidence>
<comment type="similarity">
    <text evidence="7">Belongs to the type IV zinc-finger family. Class B subfamily.</text>
</comment>
<dbReference type="InterPro" id="IPR000679">
    <property type="entry name" value="Znf_GATA"/>
</dbReference>
<gene>
    <name evidence="10" type="ORF">BRAA09T36834Z</name>
</gene>
<dbReference type="GO" id="GO:0006355">
    <property type="term" value="P:regulation of DNA-templated transcription"/>
    <property type="evidence" value="ECO:0007669"/>
    <property type="project" value="InterPro"/>
</dbReference>
<reference evidence="10" key="1">
    <citation type="submission" date="2018-11" db="EMBL/GenBank/DDBJ databases">
        <authorList>
            <consortium name="Genoscope - CEA"/>
            <person name="William W."/>
        </authorList>
    </citation>
    <scope>NUCLEOTIDE SEQUENCE</scope>
</reference>
<keyword evidence="2 8" id="KW-0863">Zinc-finger</keyword>